<evidence type="ECO:0000256" key="10">
    <source>
        <dbReference type="ARBA" id="ARBA00023136"/>
    </source>
</evidence>
<dbReference type="FunFam" id="2.70.70.10:FF:000001">
    <property type="entry name" value="PTS system glucose-specific IIA component"/>
    <property type="match status" value="1"/>
</dbReference>
<dbReference type="InterPro" id="IPR011055">
    <property type="entry name" value="Dup_hybrid_motif"/>
</dbReference>
<keyword evidence="3" id="KW-1003">Cell membrane</keyword>
<protein>
    <submittedName>
        <fullName evidence="17">PTS glucose transporter subunit IICBA</fullName>
    </submittedName>
</protein>
<dbReference type="InterPro" id="IPR018113">
    <property type="entry name" value="PTrfase_EIIB_Cys"/>
</dbReference>
<feature type="transmembrane region" description="Helical" evidence="13">
    <location>
        <begin position="240"/>
        <end position="261"/>
    </location>
</feature>
<feature type="region of interest" description="Disordered" evidence="12">
    <location>
        <begin position="477"/>
        <end position="505"/>
    </location>
</feature>
<keyword evidence="8" id="KW-0418">Kinase</keyword>
<feature type="active site" description="Phosphocysteine intermediate; for EIIB activity" evidence="11">
    <location>
        <position position="421"/>
    </location>
</feature>
<feature type="domain" description="PTS EIIA type-1" evidence="14">
    <location>
        <begin position="530"/>
        <end position="634"/>
    </location>
</feature>
<evidence type="ECO:0000256" key="1">
    <source>
        <dbReference type="ARBA" id="ARBA00004651"/>
    </source>
</evidence>
<dbReference type="EMBL" id="SPQQ01000001">
    <property type="protein sequence ID" value="TGE39619.1"/>
    <property type="molecule type" value="Genomic_DNA"/>
</dbReference>
<evidence type="ECO:0000259" key="16">
    <source>
        <dbReference type="PROSITE" id="PS51103"/>
    </source>
</evidence>
<dbReference type="FunFam" id="3.30.1360.60:FF:000001">
    <property type="entry name" value="PTS system glucose-specific IIBC component PtsG"/>
    <property type="match status" value="1"/>
</dbReference>
<keyword evidence="6" id="KW-0598">Phosphotransferase system</keyword>
<evidence type="ECO:0000256" key="4">
    <source>
        <dbReference type="ARBA" id="ARBA00022597"/>
    </source>
</evidence>
<keyword evidence="2" id="KW-0813">Transport</keyword>
<keyword evidence="7 13" id="KW-0812">Transmembrane</keyword>
<keyword evidence="18" id="KW-1185">Reference proteome</keyword>
<dbReference type="OrthoDB" id="9764327at2"/>
<evidence type="ECO:0000259" key="15">
    <source>
        <dbReference type="PROSITE" id="PS51098"/>
    </source>
</evidence>
<dbReference type="GO" id="GO:0016301">
    <property type="term" value="F:kinase activity"/>
    <property type="evidence" value="ECO:0007669"/>
    <property type="project" value="UniProtKB-KW"/>
</dbReference>
<feature type="compositionally biased region" description="Pro residues" evidence="12">
    <location>
        <begin position="496"/>
        <end position="505"/>
    </location>
</feature>
<dbReference type="GO" id="GO:0055056">
    <property type="term" value="F:D-glucose transmembrane transporter activity"/>
    <property type="evidence" value="ECO:0007669"/>
    <property type="project" value="InterPro"/>
</dbReference>
<feature type="transmembrane region" description="Helical" evidence="13">
    <location>
        <begin position="296"/>
        <end position="315"/>
    </location>
</feature>
<evidence type="ECO:0000256" key="3">
    <source>
        <dbReference type="ARBA" id="ARBA00022475"/>
    </source>
</evidence>
<evidence type="ECO:0000256" key="8">
    <source>
        <dbReference type="ARBA" id="ARBA00022777"/>
    </source>
</evidence>
<dbReference type="InterPro" id="IPR001127">
    <property type="entry name" value="PTS_EIIA_1_perm"/>
</dbReference>
<dbReference type="InterPro" id="IPR036878">
    <property type="entry name" value="Glu_permease_IIB"/>
</dbReference>
<dbReference type="NCBIfam" id="TIGR00826">
    <property type="entry name" value="EIIB_glc"/>
    <property type="match status" value="1"/>
</dbReference>
<dbReference type="GO" id="GO:0008982">
    <property type="term" value="F:protein-N(PI)-phosphohistidine-sugar phosphotransferase activity"/>
    <property type="evidence" value="ECO:0007669"/>
    <property type="project" value="InterPro"/>
</dbReference>
<feature type="compositionally biased region" description="Basic and acidic residues" evidence="12">
    <location>
        <begin position="477"/>
        <end position="486"/>
    </location>
</feature>
<sequence>MFKKSFQVLQQIGRALMTPVAVLPAAGLLLRFGSPDLLNMPVIKSAGGVIFENLPLVFAVGVAIGLAGGEGVAGLAAVIGYLILTKTLDNMGESFQSALPYQGATHFIDMGVFGGIIIGLVAALLYKRFYNIKLHPVLGFFAGKRFVPIITAVAAVILGVVFAYVWPPIQQGIDAASNWVMNAASGPFFFGFIQRLLIPFGLHHIFQTPFYFTMGSFMDPTTGQVVHGEMARYFAGDKTAGRFMVGLFPYMIFGLPAAALAMIHEARADRRKAISGLLISAALTSMLTGITEPIEFVFLFLAPPLFLVHALLAGFSFTVMDLLQVKHGYTFSGGGIDYVLNYGLSTNGWMVVPFGLLLGVLYYFIFRFAIRKWDLKTPGRESDSELEEIQTNAQSVSAGSKAANILKAFGGKDNLTALDACITRLRITVKDPGLVNIAELKNLGASGVLEVGENFQAIFGTQSDSLKEEMKEIIRTGGTGDKEDAKISGTSLLPNPQKPEPVPPKPTMDKAISIYAPLAGEIIDLAEVPDPVFAEKMMGDGFGIKPSDGLVLSPVKGKVHNTFPTKHALGLVSEEGLEILIHVGLDTVNLKGQGFEMLVTEGDLVSVGTPLLKVDLPYIEANAKSSITPIVFTNLEGRTLEIKKGLAEAGKTLVCVVQPGT</sequence>
<evidence type="ECO:0000256" key="9">
    <source>
        <dbReference type="ARBA" id="ARBA00022989"/>
    </source>
</evidence>
<dbReference type="InterPro" id="IPR050429">
    <property type="entry name" value="PTS_Glucose_EIICBA"/>
</dbReference>
<dbReference type="InterPro" id="IPR013013">
    <property type="entry name" value="PTS_EIIC_1"/>
</dbReference>
<accession>A0A4Z0RBK4</accession>
<dbReference type="SUPFAM" id="SSF51261">
    <property type="entry name" value="Duplicated hybrid motif"/>
    <property type="match status" value="1"/>
</dbReference>
<dbReference type="AlphaFoldDB" id="A0A4Z0RBK4"/>
<evidence type="ECO:0000256" key="6">
    <source>
        <dbReference type="ARBA" id="ARBA00022683"/>
    </source>
</evidence>
<evidence type="ECO:0000256" key="5">
    <source>
        <dbReference type="ARBA" id="ARBA00022679"/>
    </source>
</evidence>
<dbReference type="CDD" id="cd00212">
    <property type="entry name" value="PTS_IIB_glc"/>
    <property type="match status" value="1"/>
</dbReference>
<gene>
    <name evidence="17" type="ORF">E4K67_01005</name>
</gene>
<dbReference type="PANTHER" id="PTHR30009:SF20">
    <property type="entry name" value="PTS SYSTEM GLUCOSE-SPECIFIC EIICB COMPONENT-RELATED"/>
    <property type="match status" value="1"/>
</dbReference>
<evidence type="ECO:0000313" key="18">
    <source>
        <dbReference type="Proteomes" id="UP000298460"/>
    </source>
</evidence>
<feature type="domain" description="PTS EIIB type-1" evidence="15">
    <location>
        <begin position="399"/>
        <end position="480"/>
    </location>
</feature>
<dbReference type="NCBIfam" id="TIGR00830">
    <property type="entry name" value="PTBA"/>
    <property type="match status" value="1"/>
</dbReference>
<dbReference type="PROSITE" id="PS01035">
    <property type="entry name" value="PTS_EIIB_TYPE_1_CYS"/>
    <property type="match status" value="1"/>
</dbReference>
<keyword evidence="10 13" id="KW-0472">Membrane</keyword>
<keyword evidence="9 13" id="KW-1133">Transmembrane helix</keyword>
<feature type="transmembrane region" description="Helical" evidence="13">
    <location>
        <begin position="146"/>
        <end position="166"/>
    </location>
</feature>
<dbReference type="GO" id="GO:0090563">
    <property type="term" value="F:protein-phosphocysteine-sugar phosphotransferase activity"/>
    <property type="evidence" value="ECO:0007669"/>
    <property type="project" value="TreeGrafter"/>
</dbReference>
<dbReference type="Proteomes" id="UP000298460">
    <property type="component" value="Unassembled WGS sequence"/>
</dbReference>
<feature type="transmembrane region" description="Helical" evidence="13">
    <location>
        <begin position="104"/>
        <end position="126"/>
    </location>
</feature>
<name>A0A4Z0RBK4_9FIRM</name>
<feature type="transmembrane region" description="Helical" evidence="13">
    <location>
        <begin position="187"/>
        <end position="206"/>
    </location>
</feature>
<keyword evidence="5" id="KW-0808">Transferase</keyword>
<dbReference type="GO" id="GO:0005886">
    <property type="term" value="C:plasma membrane"/>
    <property type="evidence" value="ECO:0007669"/>
    <property type="project" value="UniProtKB-SubCell"/>
</dbReference>
<evidence type="ECO:0000256" key="11">
    <source>
        <dbReference type="PROSITE-ProRule" id="PRU00421"/>
    </source>
</evidence>
<dbReference type="Pfam" id="PF00358">
    <property type="entry name" value="PTS_EIIA_1"/>
    <property type="match status" value="1"/>
</dbReference>
<feature type="transmembrane region" description="Helical" evidence="13">
    <location>
        <begin position="350"/>
        <end position="370"/>
    </location>
</feature>
<dbReference type="InterPro" id="IPR003352">
    <property type="entry name" value="PTS_EIIC"/>
</dbReference>
<dbReference type="GO" id="GO:0009401">
    <property type="term" value="P:phosphoenolpyruvate-dependent sugar phosphotransferase system"/>
    <property type="evidence" value="ECO:0007669"/>
    <property type="project" value="UniProtKB-KW"/>
</dbReference>
<dbReference type="PROSITE" id="PS00371">
    <property type="entry name" value="PTS_EIIA_TYPE_1_HIS"/>
    <property type="match status" value="1"/>
</dbReference>
<evidence type="ECO:0000256" key="2">
    <source>
        <dbReference type="ARBA" id="ARBA00022448"/>
    </source>
</evidence>
<feature type="transmembrane region" description="Helical" evidence="13">
    <location>
        <begin position="12"/>
        <end position="34"/>
    </location>
</feature>
<reference evidence="17 18" key="1">
    <citation type="submission" date="2019-03" db="EMBL/GenBank/DDBJ databases">
        <title>Draft Genome Sequence of Desulfosporosinus fructosivorans Strain 63.6F, Isolated from Marine Sediment in the Baltic Sea.</title>
        <authorList>
            <person name="Hausmann B."/>
            <person name="Vandieken V."/>
            <person name="Pjevac P."/>
            <person name="Schreck K."/>
            <person name="Herbold C.W."/>
            <person name="Loy A."/>
        </authorList>
    </citation>
    <scope>NUCLEOTIDE SEQUENCE [LARGE SCALE GENOMIC DNA]</scope>
    <source>
        <strain evidence="17 18">63.6F</strain>
    </source>
</reference>
<dbReference type="NCBIfam" id="TIGR02002">
    <property type="entry name" value="PTS-II-BC-glcB"/>
    <property type="match status" value="1"/>
</dbReference>
<dbReference type="Gene3D" id="2.70.70.10">
    <property type="entry name" value="Glucose Permease (Domain IIA)"/>
    <property type="match status" value="1"/>
</dbReference>
<dbReference type="InterPro" id="IPR001996">
    <property type="entry name" value="PTS_IIB_1"/>
</dbReference>
<feature type="transmembrane region" description="Helical" evidence="13">
    <location>
        <begin position="273"/>
        <end position="290"/>
    </location>
</feature>
<keyword evidence="4 17" id="KW-0762">Sugar transport</keyword>
<dbReference type="PROSITE" id="PS51098">
    <property type="entry name" value="PTS_EIIB_TYPE_1"/>
    <property type="match status" value="1"/>
</dbReference>
<dbReference type="PROSITE" id="PS51093">
    <property type="entry name" value="PTS_EIIA_TYPE_1"/>
    <property type="match status" value="1"/>
</dbReference>
<dbReference type="PANTHER" id="PTHR30009">
    <property type="entry name" value="CYTOCHROME C-TYPE SYNTHESIS PROTEIN AND PTS TRANSMEMBRANE COMPONENT"/>
    <property type="match status" value="1"/>
</dbReference>
<evidence type="ECO:0000259" key="14">
    <source>
        <dbReference type="PROSITE" id="PS51093"/>
    </source>
</evidence>
<feature type="transmembrane region" description="Helical" evidence="13">
    <location>
        <begin position="54"/>
        <end position="84"/>
    </location>
</feature>
<organism evidence="17 18">
    <name type="scientific">Desulfosporosinus fructosivorans</name>
    <dbReference type="NCBI Taxonomy" id="2018669"/>
    <lineage>
        <taxon>Bacteria</taxon>
        <taxon>Bacillati</taxon>
        <taxon>Bacillota</taxon>
        <taxon>Clostridia</taxon>
        <taxon>Eubacteriales</taxon>
        <taxon>Desulfitobacteriaceae</taxon>
        <taxon>Desulfosporosinus</taxon>
    </lineage>
</organism>
<dbReference type="InterPro" id="IPR011299">
    <property type="entry name" value="PTS_IIBC_glc"/>
</dbReference>
<dbReference type="RefSeq" id="WP_135544558.1">
    <property type="nucleotide sequence ID" value="NZ_SPQQ01000001.1"/>
</dbReference>
<proteinExistence type="predicted"/>
<dbReference type="SUPFAM" id="SSF55604">
    <property type="entry name" value="Glucose permease domain IIB"/>
    <property type="match status" value="1"/>
</dbReference>
<dbReference type="Pfam" id="PF02378">
    <property type="entry name" value="PTS_EIIC"/>
    <property type="match status" value="1"/>
</dbReference>
<evidence type="ECO:0000256" key="7">
    <source>
        <dbReference type="ARBA" id="ARBA00022692"/>
    </source>
</evidence>
<comment type="caution">
    <text evidence="17">The sequence shown here is derived from an EMBL/GenBank/DDBJ whole genome shotgun (WGS) entry which is preliminary data.</text>
</comment>
<evidence type="ECO:0000256" key="12">
    <source>
        <dbReference type="SAM" id="MobiDB-lite"/>
    </source>
</evidence>
<evidence type="ECO:0000313" key="17">
    <source>
        <dbReference type="EMBL" id="TGE39619.1"/>
    </source>
</evidence>
<feature type="domain" description="PTS EIIC type-1" evidence="16">
    <location>
        <begin position="3"/>
        <end position="382"/>
    </location>
</feature>
<comment type="subcellular location">
    <subcellularLocation>
        <location evidence="1">Cell membrane</location>
        <topology evidence="1">Multi-pass membrane protein</topology>
    </subcellularLocation>
</comment>
<dbReference type="PROSITE" id="PS51103">
    <property type="entry name" value="PTS_EIIC_TYPE_1"/>
    <property type="match status" value="1"/>
</dbReference>
<evidence type="ECO:0000256" key="13">
    <source>
        <dbReference type="SAM" id="Phobius"/>
    </source>
</evidence>
<dbReference type="GO" id="GO:1904659">
    <property type="term" value="P:D-glucose transmembrane transport"/>
    <property type="evidence" value="ECO:0007669"/>
    <property type="project" value="InterPro"/>
</dbReference>
<dbReference type="Gene3D" id="3.30.1360.60">
    <property type="entry name" value="Glucose permease domain IIB"/>
    <property type="match status" value="1"/>
</dbReference>
<dbReference type="Pfam" id="PF00367">
    <property type="entry name" value="PTS_EIIB"/>
    <property type="match status" value="1"/>
</dbReference>